<evidence type="ECO:0000313" key="3">
    <source>
        <dbReference type="Proteomes" id="UP001568894"/>
    </source>
</evidence>
<gene>
    <name evidence="2" type="ORF">QO192_12690</name>
</gene>
<sequence>MKNFHILLIVLIGLFMMPISTFACENHSVKKSCNKELSLKTEKKDCCSNDSHSNNKNHNGCNGRCGHGLCSGLSVNIGITSSVQFEIHDNVFNFSTEKQKFYQSVSFTSAGYSSIWLIPKIG</sequence>
<organism evidence="2 3">
    <name type="scientific">Flavobacterium frigidarium</name>
    <dbReference type="NCBI Taxonomy" id="99286"/>
    <lineage>
        <taxon>Bacteria</taxon>
        <taxon>Pseudomonadati</taxon>
        <taxon>Bacteroidota</taxon>
        <taxon>Flavobacteriia</taxon>
        <taxon>Flavobacteriales</taxon>
        <taxon>Flavobacteriaceae</taxon>
        <taxon>Flavobacterium</taxon>
    </lineage>
</organism>
<evidence type="ECO:0000313" key="2">
    <source>
        <dbReference type="EMBL" id="MEZ7516135.1"/>
    </source>
</evidence>
<dbReference type="EMBL" id="JASMRN010000010">
    <property type="protein sequence ID" value="MEZ7516135.1"/>
    <property type="molecule type" value="Genomic_DNA"/>
</dbReference>
<protein>
    <recommendedName>
        <fullName evidence="4">Secreted protein</fullName>
    </recommendedName>
</protein>
<accession>A0ABV4KEP9</accession>
<reference evidence="2 3" key="1">
    <citation type="submission" date="2023-05" db="EMBL/GenBank/DDBJ databases">
        <title>Adaptations of aquatic viruses from atmosphere-close ecosystems of the Central Arctic Ocean.</title>
        <authorList>
            <person name="Rahlff J."/>
            <person name="Holmfeldt K."/>
        </authorList>
    </citation>
    <scope>NUCLEOTIDE SEQUENCE [LARGE SCALE GENOMIC DNA]</scope>
    <source>
        <strain evidence="2 3">Arc14</strain>
    </source>
</reference>
<keyword evidence="3" id="KW-1185">Reference proteome</keyword>
<comment type="caution">
    <text evidence="2">The sequence shown here is derived from an EMBL/GenBank/DDBJ whole genome shotgun (WGS) entry which is preliminary data.</text>
</comment>
<keyword evidence="1" id="KW-0732">Signal</keyword>
<dbReference type="Proteomes" id="UP001568894">
    <property type="component" value="Unassembled WGS sequence"/>
</dbReference>
<evidence type="ECO:0008006" key="4">
    <source>
        <dbReference type="Google" id="ProtNLM"/>
    </source>
</evidence>
<dbReference type="RefSeq" id="WP_371571154.1">
    <property type="nucleotide sequence ID" value="NZ_JASMRN010000010.1"/>
</dbReference>
<feature type="chain" id="PRO_5046593796" description="Secreted protein" evidence="1">
    <location>
        <begin position="24"/>
        <end position="122"/>
    </location>
</feature>
<name>A0ABV4KEP9_9FLAO</name>
<feature type="signal peptide" evidence="1">
    <location>
        <begin position="1"/>
        <end position="23"/>
    </location>
</feature>
<dbReference type="PROSITE" id="PS51257">
    <property type="entry name" value="PROKAR_LIPOPROTEIN"/>
    <property type="match status" value="1"/>
</dbReference>
<proteinExistence type="predicted"/>
<evidence type="ECO:0000256" key="1">
    <source>
        <dbReference type="SAM" id="SignalP"/>
    </source>
</evidence>